<dbReference type="Proteomes" id="UP000254834">
    <property type="component" value="Chromosome"/>
</dbReference>
<sequence length="123" mass="14755">MDINIMLFFQIGQFGIAYFFLYRYLFAPAYKILDEQELFEKKLYKDLEQEQGVKVSLEKTYRQRQLMMKESLMNMVPADAVETHLHKLKGQSILYHVDHIEISKNNREQTETFLVENLSQVRK</sequence>
<keyword evidence="1" id="KW-1133">Transmembrane helix</keyword>
<keyword evidence="1" id="KW-0812">Transmembrane</keyword>
<gene>
    <name evidence="2" type="ORF">C0J27_02385</name>
</gene>
<proteinExistence type="predicted"/>
<name>A0A345ZBB5_9BACT</name>
<dbReference type="RefSeq" id="WP_115585597.1">
    <property type="nucleotide sequence ID" value="NZ_CP025544.1"/>
</dbReference>
<dbReference type="KEGG" id="cdes:C0J27_02385"/>
<keyword evidence="3" id="KW-1185">Reference proteome</keyword>
<evidence type="ECO:0000256" key="1">
    <source>
        <dbReference type="SAM" id="Phobius"/>
    </source>
</evidence>
<reference evidence="2 3" key="1">
    <citation type="submission" date="2017-12" db="EMBL/GenBank/DDBJ databases">
        <title>Chromulinavorax destructans is a abundant pathogen of dominant heterotrophic picoflagllates.</title>
        <authorList>
            <person name="Deeg C.M."/>
            <person name="Zimmer M."/>
            <person name="Suttle C.A."/>
        </authorList>
    </citation>
    <scope>NUCLEOTIDE SEQUENCE [LARGE SCALE GENOMIC DNA]</scope>
    <source>
        <strain evidence="2 3">SeV1</strain>
    </source>
</reference>
<dbReference type="EMBL" id="CP025544">
    <property type="protein sequence ID" value="AXK60582.1"/>
    <property type="molecule type" value="Genomic_DNA"/>
</dbReference>
<accession>A0A345ZBB5</accession>
<evidence type="ECO:0000313" key="2">
    <source>
        <dbReference type="EMBL" id="AXK60582.1"/>
    </source>
</evidence>
<organism evidence="2 3">
    <name type="scientific">Candidatus Chromulinivorax destructor</name>
    <dbReference type="NCBI Taxonomy" id="2066483"/>
    <lineage>
        <taxon>Bacteria</taxon>
        <taxon>Candidatus Babelota</taxon>
        <taxon>Candidatus Babeliae</taxon>
        <taxon>Candidatus Babeliales</taxon>
        <taxon>Candidatus Chromulinivoraceae</taxon>
        <taxon>Candidatus Chromulinivorax</taxon>
    </lineage>
</organism>
<protein>
    <submittedName>
        <fullName evidence="2">Uncharacterized protein</fullName>
    </submittedName>
</protein>
<dbReference type="AlphaFoldDB" id="A0A345ZBB5"/>
<evidence type="ECO:0000313" key="3">
    <source>
        <dbReference type="Proteomes" id="UP000254834"/>
    </source>
</evidence>
<feature type="transmembrane region" description="Helical" evidence="1">
    <location>
        <begin position="6"/>
        <end position="26"/>
    </location>
</feature>
<keyword evidence="1" id="KW-0472">Membrane</keyword>